<evidence type="ECO:0000313" key="9">
    <source>
        <dbReference type="Proteomes" id="UP001362899"/>
    </source>
</evidence>
<feature type="compositionally biased region" description="Low complexity" evidence="6">
    <location>
        <begin position="183"/>
        <end position="199"/>
    </location>
</feature>
<evidence type="ECO:0000256" key="1">
    <source>
        <dbReference type="ARBA" id="ARBA00004141"/>
    </source>
</evidence>
<dbReference type="CDD" id="cd12829">
    <property type="entry name" value="Alr1p-like"/>
    <property type="match status" value="1"/>
</dbReference>
<dbReference type="Proteomes" id="UP001362899">
    <property type="component" value="Unassembled WGS sequence"/>
</dbReference>
<dbReference type="AlphaFoldDB" id="A0AAV5RNE1"/>
<evidence type="ECO:0000256" key="5">
    <source>
        <dbReference type="ARBA" id="ARBA00023136"/>
    </source>
</evidence>
<evidence type="ECO:0000256" key="6">
    <source>
        <dbReference type="SAM" id="MobiDB-lite"/>
    </source>
</evidence>
<dbReference type="Gene3D" id="3.30.460.20">
    <property type="entry name" value="CorA soluble domain-like"/>
    <property type="match status" value="1"/>
</dbReference>
<comment type="subcellular location">
    <subcellularLocation>
        <location evidence="1">Membrane</location>
        <topology evidence="1">Multi-pass membrane protein</topology>
    </subcellularLocation>
</comment>
<feature type="region of interest" description="Disordered" evidence="6">
    <location>
        <begin position="1"/>
        <end position="111"/>
    </location>
</feature>
<dbReference type="PANTHER" id="PTHR21535">
    <property type="entry name" value="MAGNESIUM AND COBALT TRANSPORT PROTEIN/MITOCHONDRIAL IMPORT INNER MEMBRANE TRANSLOCASE SUBUNIT TIM8"/>
    <property type="match status" value="1"/>
</dbReference>
<keyword evidence="5 7" id="KW-0472">Membrane</keyword>
<dbReference type="PANTHER" id="PTHR21535:SF55">
    <property type="entry name" value="MAGNESIUM TRANSPORTER ALR1-RELATED"/>
    <property type="match status" value="1"/>
</dbReference>
<dbReference type="GO" id="GO:0010961">
    <property type="term" value="P:intracellular magnesium ion homeostasis"/>
    <property type="evidence" value="ECO:0007669"/>
    <property type="project" value="TreeGrafter"/>
</dbReference>
<feature type="transmembrane region" description="Helical" evidence="7">
    <location>
        <begin position="561"/>
        <end position="586"/>
    </location>
</feature>
<evidence type="ECO:0000256" key="4">
    <source>
        <dbReference type="ARBA" id="ARBA00022989"/>
    </source>
</evidence>
<name>A0AAV5RNE1_STABA</name>
<dbReference type="InterPro" id="IPR045861">
    <property type="entry name" value="CorA_cytoplasmic_dom"/>
</dbReference>
<dbReference type="Gene3D" id="1.20.58.340">
    <property type="entry name" value="Magnesium transport protein CorA, transmembrane region"/>
    <property type="match status" value="2"/>
</dbReference>
<dbReference type="InterPro" id="IPR044089">
    <property type="entry name" value="Alr1-like"/>
</dbReference>
<gene>
    <name evidence="8" type="ORF">DASB73_036040</name>
</gene>
<feature type="compositionally biased region" description="Basic residues" evidence="6">
    <location>
        <begin position="44"/>
        <end position="56"/>
    </location>
</feature>
<evidence type="ECO:0000256" key="2">
    <source>
        <dbReference type="ARBA" id="ARBA00009765"/>
    </source>
</evidence>
<organism evidence="8 9">
    <name type="scientific">Starmerella bacillaris</name>
    <name type="common">Yeast</name>
    <name type="synonym">Candida zemplinina</name>
    <dbReference type="NCBI Taxonomy" id="1247836"/>
    <lineage>
        <taxon>Eukaryota</taxon>
        <taxon>Fungi</taxon>
        <taxon>Dikarya</taxon>
        <taxon>Ascomycota</taxon>
        <taxon>Saccharomycotina</taxon>
        <taxon>Dipodascomycetes</taxon>
        <taxon>Dipodascales</taxon>
        <taxon>Trichomonascaceae</taxon>
        <taxon>Starmerella</taxon>
    </lineage>
</organism>
<protein>
    <submittedName>
        <fullName evidence="8">Mg(2+) transporter</fullName>
    </submittedName>
</protein>
<dbReference type="SUPFAM" id="SSF144083">
    <property type="entry name" value="Magnesium transport protein CorA, transmembrane region"/>
    <property type="match status" value="1"/>
</dbReference>
<dbReference type="InterPro" id="IPR002523">
    <property type="entry name" value="MgTranspt_CorA/ZnTranspt_ZntB"/>
</dbReference>
<comment type="similarity">
    <text evidence="2">Belongs to the CorA metal ion transporter (MIT) (TC 1.A.35) family.</text>
</comment>
<feature type="compositionally biased region" description="Polar residues" evidence="6">
    <location>
        <begin position="27"/>
        <end position="36"/>
    </location>
</feature>
<sequence>MKKFEETPSNSRRRSSHGSSVDRRPSFISTKSNKSTADSEYKSGQKKSKHAKRPRGYSHSSLRSSAPSIVTTYSRKTLHADDSDASDTDQSLGETEEDVWFPGHNNENSGDINVEELDELLNFSDDDEYDDFKRRLPKQSLAPPDDLNSPENINHTRPFFVPHISLGESEDIHDDKLEHEDSGSVSGTGSGSSNSYSSGHIESLKMDDLGVSLPSSVPATPNIVPRQNGGHHMVKLTVADQQSQRFSFYAVNMETTIHAPDLASLVGETNSFSSLFKPENGVWFLDCYRPTDKEMRALTRAFGIHPLTAEDISTQESREKFEMFKNYYFVAYHTFEDNKEDENYTEQIKMYFLVFNEGVISFHFEPVSHCRNVRRRMRQLKDYLTLTSDWIAYALIDDITDIFAPEIRDIEQEADFVEDAVYLDNQSVEIEILLTKLGEARKRTMKLMRMLSGKADVIRGFAKRCTETNNMPGSEMALYLGDVQDHVLTMYQNLSAYEKIFSKSHFNYMGLLQMEFVNSSNRMTDVLGRVTIIGTVLVPLNLITGLFGMNVKVPGEAGSNLGWFFGILGVMILIICVLLTGSMLYLKFHVYKKKTNRAT</sequence>
<dbReference type="GO" id="GO:0005886">
    <property type="term" value="C:plasma membrane"/>
    <property type="evidence" value="ECO:0007669"/>
    <property type="project" value="TreeGrafter"/>
</dbReference>
<comment type="caution">
    <text evidence="8">The sequence shown here is derived from an EMBL/GenBank/DDBJ whole genome shotgun (WGS) entry which is preliminary data.</text>
</comment>
<dbReference type="GO" id="GO:0015095">
    <property type="term" value="F:magnesium ion transmembrane transporter activity"/>
    <property type="evidence" value="ECO:0007669"/>
    <property type="project" value="InterPro"/>
</dbReference>
<dbReference type="SUPFAM" id="SSF143865">
    <property type="entry name" value="CorA soluble domain-like"/>
    <property type="match status" value="1"/>
</dbReference>
<proteinExistence type="inferred from homology"/>
<evidence type="ECO:0000313" key="8">
    <source>
        <dbReference type="EMBL" id="GMM52641.1"/>
    </source>
</evidence>
<keyword evidence="4 7" id="KW-1133">Transmembrane helix</keyword>
<dbReference type="Pfam" id="PF01544">
    <property type="entry name" value="CorA"/>
    <property type="match status" value="1"/>
</dbReference>
<feature type="transmembrane region" description="Helical" evidence="7">
    <location>
        <begin position="526"/>
        <end position="549"/>
    </location>
</feature>
<dbReference type="EMBL" id="BTGC01000008">
    <property type="protein sequence ID" value="GMM52641.1"/>
    <property type="molecule type" value="Genomic_DNA"/>
</dbReference>
<feature type="region of interest" description="Disordered" evidence="6">
    <location>
        <begin position="177"/>
        <end position="200"/>
    </location>
</feature>
<feature type="compositionally biased region" description="Polar residues" evidence="6">
    <location>
        <begin position="58"/>
        <end position="75"/>
    </location>
</feature>
<dbReference type="InterPro" id="IPR045863">
    <property type="entry name" value="CorA_TM1_TM2"/>
</dbReference>
<feature type="region of interest" description="Disordered" evidence="6">
    <location>
        <begin position="135"/>
        <end position="156"/>
    </location>
</feature>
<accession>A0AAV5RNE1</accession>
<keyword evidence="9" id="KW-1185">Reference proteome</keyword>
<keyword evidence="3 7" id="KW-0812">Transmembrane</keyword>
<evidence type="ECO:0000256" key="3">
    <source>
        <dbReference type="ARBA" id="ARBA00022692"/>
    </source>
</evidence>
<reference evidence="8 9" key="1">
    <citation type="journal article" date="2023" name="Elife">
        <title>Identification of key yeast species and microbe-microbe interactions impacting larval growth of Drosophila in the wild.</title>
        <authorList>
            <person name="Mure A."/>
            <person name="Sugiura Y."/>
            <person name="Maeda R."/>
            <person name="Honda K."/>
            <person name="Sakurai N."/>
            <person name="Takahashi Y."/>
            <person name="Watada M."/>
            <person name="Katoh T."/>
            <person name="Gotoh A."/>
            <person name="Gotoh Y."/>
            <person name="Taniguchi I."/>
            <person name="Nakamura K."/>
            <person name="Hayashi T."/>
            <person name="Katayama T."/>
            <person name="Uemura T."/>
            <person name="Hattori Y."/>
        </authorList>
    </citation>
    <scope>NUCLEOTIDE SEQUENCE [LARGE SCALE GENOMIC DNA]</scope>
    <source>
        <strain evidence="8 9">SB-73</strain>
    </source>
</reference>
<evidence type="ECO:0000256" key="7">
    <source>
        <dbReference type="SAM" id="Phobius"/>
    </source>
</evidence>